<organism evidence="1 2">
    <name type="scientific">Nephila pilipes</name>
    <name type="common">Giant wood spider</name>
    <name type="synonym">Nephila maculata</name>
    <dbReference type="NCBI Taxonomy" id="299642"/>
    <lineage>
        <taxon>Eukaryota</taxon>
        <taxon>Metazoa</taxon>
        <taxon>Ecdysozoa</taxon>
        <taxon>Arthropoda</taxon>
        <taxon>Chelicerata</taxon>
        <taxon>Arachnida</taxon>
        <taxon>Araneae</taxon>
        <taxon>Araneomorphae</taxon>
        <taxon>Entelegynae</taxon>
        <taxon>Araneoidea</taxon>
        <taxon>Nephilidae</taxon>
        <taxon>Nephila</taxon>
    </lineage>
</organism>
<name>A0A8X6QCH7_NEPPI</name>
<evidence type="ECO:0000313" key="2">
    <source>
        <dbReference type="Proteomes" id="UP000887013"/>
    </source>
</evidence>
<sequence length="99" mass="11644">MNTKHEIAFGITRERGAPYIGKKSFERRRTPGPPLDGNRCMLRLSLPRRVVNLRRRKVTLHFWRNLAKSTSGSFSTIFWQSPRLTHRMYGLGTLFGLRW</sequence>
<keyword evidence="2" id="KW-1185">Reference proteome</keyword>
<gene>
    <name evidence="1" type="ORF">NPIL_249881</name>
</gene>
<accession>A0A8X6QCH7</accession>
<dbReference type="Proteomes" id="UP000887013">
    <property type="component" value="Unassembled WGS sequence"/>
</dbReference>
<proteinExistence type="predicted"/>
<evidence type="ECO:0000313" key="1">
    <source>
        <dbReference type="EMBL" id="GFU14245.1"/>
    </source>
</evidence>
<reference evidence="1" key="1">
    <citation type="submission" date="2020-08" db="EMBL/GenBank/DDBJ databases">
        <title>Multicomponent nature underlies the extraordinary mechanical properties of spider dragline silk.</title>
        <authorList>
            <person name="Kono N."/>
            <person name="Nakamura H."/>
            <person name="Mori M."/>
            <person name="Yoshida Y."/>
            <person name="Ohtoshi R."/>
            <person name="Malay A.D."/>
            <person name="Moran D.A.P."/>
            <person name="Tomita M."/>
            <person name="Numata K."/>
            <person name="Arakawa K."/>
        </authorList>
    </citation>
    <scope>NUCLEOTIDE SEQUENCE</scope>
</reference>
<comment type="caution">
    <text evidence="1">The sequence shown here is derived from an EMBL/GenBank/DDBJ whole genome shotgun (WGS) entry which is preliminary data.</text>
</comment>
<dbReference type="AlphaFoldDB" id="A0A8X6QCH7"/>
<dbReference type="EMBL" id="BMAW01079162">
    <property type="protein sequence ID" value="GFU14245.1"/>
    <property type="molecule type" value="Genomic_DNA"/>
</dbReference>
<protein>
    <submittedName>
        <fullName evidence="1">Uncharacterized protein</fullName>
    </submittedName>
</protein>